<sequence length="147" mass="17331">MPATNAYYNVEVVQFWRGQRAPGRPYPLHWAIYIPTDPGIGNTYEILGNIDTFTINFRRNQPHQNTHAWRGSFLVGRLPIHQLTQFETLLATVPVMRNDQRWNCQNWVWDGLRCIRQQGFQISREITLVTLQAQMYNLLEDWENGDI</sequence>
<accession>A0A1B7NAQ5</accession>
<dbReference type="Proteomes" id="UP000092154">
    <property type="component" value="Unassembled WGS sequence"/>
</dbReference>
<evidence type="ECO:0000313" key="2">
    <source>
        <dbReference type="Proteomes" id="UP000092154"/>
    </source>
</evidence>
<dbReference type="AlphaFoldDB" id="A0A1B7NAQ5"/>
<dbReference type="EMBL" id="KV448168">
    <property type="protein sequence ID" value="OAX41929.1"/>
    <property type="molecule type" value="Genomic_DNA"/>
</dbReference>
<reference evidence="1 2" key="1">
    <citation type="submission" date="2016-06" db="EMBL/GenBank/DDBJ databases">
        <title>Comparative genomics of the ectomycorrhizal sister species Rhizopogon vinicolor and Rhizopogon vesiculosus (Basidiomycota: Boletales) reveals a divergence of the mating type B locus.</title>
        <authorList>
            <consortium name="DOE Joint Genome Institute"/>
            <person name="Mujic A.B."/>
            <person name="Kuo A."/>
            <person name="Tritt A."/>
            <person name="Lipzen A."/>
            <person name="Chen C."/>
            <person name="Johnson J."/>
            <person name="Sharma A."/>
            <person name="Barry K."/>
            <person name="Grigoriev I.V."/>
            <person name="Spatafora J.W."/>
        </authorList>
    </citation>
    <scope>NUCLEOTIDE SEQUENCE [LARGE SCALE GENOMIC DNA]</scope>
    <source>
        <strain evidence="1 2">AM-OR11-026</strain>
    </source>
</reference>
<evidence type="ECO:0000313" key="1">
    <source>
        <dbReference type="EMBL" id="OAX41929.1"/>
    </source>
</evidence>
<dbReference type="InParanoid" id="A0A1B7NAQ5"/>
<dbReference type="OrthoDB" id="37659at2759"/>
<protein>
    <submittedName>
        <fullName evidence="1">Uncharacterized protein</fullName>
    </submittedName>
</protein>
<organism evidence="1 2">
    <name type="scientific">Rhizopogon vinicolor AM-OR11-026</name>
    <dbReference type="NCBI Taxonomy" id="1314800"/>
    <lineage>
        <taxon>Eukaryota</taxon>
        <taxon>Fungi</taxon>
        <taxon>Dikarya</taxon>
        <taxon>Basidiomycota</taxon>
        <taxon>Agaricomycotina</taxon>
        <taxon>Agaricomycetes</taxon>
        <taxon>Agaricomycetidae</taxon>
        <taxon>Boletales</taxon>
        <taxon>Suillineae</taxon>
        <taxon>Rhizopogonaceae</taxon>
        <taxon>Rhizopogon</taxon>
    </lineage>
</organism>
<keyword evidence="2" id="KW-1185">Reference proteome</keyword>
<dbReference type="Pfam" id="PF20174">
    <property type="entry name" value="DUF6540"/>
    <property type="match status" value="1"/>
</dbReference>
<gene>
    <name evidence="1" type="ORF">K503DRAFT_797616</name>
</gene>
<name>A0A1B7NAQ5_9AGAM</name>
<dbReference type="InterPro" id="IPR046670">
    <property type="entry name" value="DUF6540"/>
</dbReference>
<proteinExistence type="predicted"/>